<evidence type="ECO:0000259" key="2">
    <source>
        <dbReference type="Pfam" id="PF13239"/>
    </source>
</evidence>
<dbReference type="Pfam" id="PF13239">
    <property type="entry name" value="2TM"/>
    <property type="match status" value="1"/>
</dbReference>
<feature type="domain" description="2TM" evidence="2">
    <location>
        <begin position="55"/>
        <end position="130"/>
    </location>
</feature>
<evidence type="ECO:0000256" key="1">
    <source>
        <dbReference type="SAM" id="Phobius"/>
    </source>
</evidence>
<evidence type="ECO:0000313" key="4">
    <source>
        <dbReference type="Proteomes" id="UP000071778"/>
    </source>
</evidence>
<sequence length="139" mass="15686">MDLMYLAIGDRRLPFATCNPGFVAFPFLTAAGNDTIEPFHKKENVMNDTRPDYQDAQRQVERKIGFFVHLAVYLIVNSGLALLNFLHNPGHPWVLGPLLGWGIGLLFHGLAVFLHAPGAQWKRRMIERELDKNNPIPPA</sequence>
<evidence type="ECO:0000313" key="3">
    <source>
        <dbReference type="EMBL" id="AMP11013.1"/>
    </source>
</evidence>
<dbReference type="PATRIC" id="fig|279058.18.peg.3271"/>
<keyword evidence="1" id="KW-0472">Membrane</keyword>
<dbReference type="Proteomes" id="UP000071778">
    <property type="component" value="Chromosome"/>
</dbReference>
<protein>
    <submittedName>
        <fullName evidence="3">2TM domain protein</fullName>
    </submittedName>
</protein>
<keyword evidence="1" id="KW-1133">Transmembrane helix</keyword>
<dbReference type="AlphaFoldDB" id="A0A127QLV4"/>
<organism evidence="3 4">
    <name type="scientific">Collimonas arenae</name>
    <dbReference type="NCBI Taxonomy" id="279058"/>
    <lineage>
        <taxon>Bacteria</taxon>
        <taxon>Pseudomonadati</taxon>
        <taxon>Pseudomonadota</taxon>
        <taxon>Betaproteobacteria</taxon>
        <taxon>Burkholderiales</taxon>
        <taxon>Oxalobacteraceae</taxon>
        <taxon>Collimonas</taxon>
    </lineage>
</organism>
<keyword evidence="1" id="KW-0812">Transmembrane</keyword>
<feature type="transmembrane region" description="Helical" evidence="1">
    <location>
        <begin position="64"/>
        <end position="86"/>
    </location>
</feature>
<gene>
    <name evidence="3" type="ORF">CAter282_3318</name>
</gene>
<feature type="transmembrane region" description="Helical" evidence="1">
    <location>
        <begin position="98"/>
        <end position="116"/>
    </location>
</feature>
<reference evidence="3 4" key="1">
    <citation type="submission" date="2015-11" db="EMBL/GenBank/DDBJ databases">
        <title>Exploring the genomic traits of fungus-feeding bacterial genus Collimonas.</title>
        <authorList>
            <person name="Song C."/>
            <person name="Schmidt R."/>
            <person name="de Jager V."/>
            <person name="Krzyzanowska D."/>
            <person name="Jongedijk E."/>
            <person name="Cankar K."/>
            <person name="Beekwilder J."/>
            <person name="van Veen A."/>
            <person name="de Boer W."/>
            <person name="van Veen J.A."/>
            <person name="Garbeva P."/>
        </authorList>
    </citation>
    <scope>NUCLEOTIDE SEQUENCE [LARGE SCALE GENOMIC DNA]</scope>
    <source>
        <strain evidence="3 4">Ter282</strain>
    </source>
</reference>
<dbReference type="EMBL" id="CP013235">
    <property type="protein sequence ID" value="AMP11013.1"/>
    <property type="molecule type" value="Genomic_DNA"/>
</dbReference>
<accession>A0A127QLV4</accession>
<proteinExistence type="predicted"/>
<keyword evidence="4" id="KW-1185">Reference proteome</keyword>
<name>A0A127QLV4_9BURK</name>
<dbReference type="InterPro" id="IPR025698">
    <property type="entry name" value="2TM_dom"/>
</dbReference>